<dbReference type="OrthoDB" id="5801306at2"/>
<dbReference type="CDD" id="cd07996">
    <property type="entry name" value="WGR_MMR_like"/>
    <property type="match status" value="1"/>
</dbReference>
<dbReference type="InterPro" id="IPR036930">
    <property type="entry name" value="WGR_dom_sf"/>
</dbReference>
<evidence type="ECO:0000259" key="1">
    <source>
        <dbReference type="PROSITE" id="PS51977"/>
    </source>
</evidence>
<dbReference type="Proteomes" id="UP000251205">
    <property type="component" value="Unassembled WGS sequence"/>
</dbReference>
<accession>A0A329Y393</accession>
<dbReference type="AlphaFoldDB" id="A0A329Y393"/>
<feature type="domain" description="WGR" evidence="1">
    <location>
        <begin position="29"/>
        <end position="105"/>
    </location>
</feature>
<proteinExistence type="predicted"/>
<evidence type="ECO:0000313" key="3">
    <source>
        <dbReference type="Proteomes" id="UP000251205"/>
    </source>
</evidence>
<evidence type="ECO:0000313" key="2">
    <source>
        <dbReference type="EMBL" id="RAX37528.1"/>
    </source>
</evidence>
<dbReference type="SUPFAM" id="SSF142921">
    <property type="entry name" value="WGR domain-like"/>
    <property type="match status" value="1"/>
</dbReference>
<organism evidence="2 3">
    <name type="scientific">Rhizobium tropici</name>
    <dbReference type="NCBI Taxonomy" id="398"/>
    <lineage>
        <taxon>Bacteria</taxon>
        <taxon>Pseudomonadati</taxon>
        <taxon>Pseudomonadota</taxon>
        <taxon>Alphaproteobacteria</taxon>
        <taxon>Hyphomicrobiales</taxon>
        <taxon>Rhizobiaceae</taxon>
        <taxon>Rhizobium/Agrobacterium group</taxon>
        <taxon>Rhizobium</taxon>
    </lineage>
</organism>
<dbReference type="RefSeq" id="WP_112345793.1">
    <property type="nucleotide sequence ID" value="NZ_QMKK01000061.1"/>
</dbReference>
<dbReference type="Gene3D" id="2.20.140.10">
    <property type="entry name" value="WGR domain"/>
    <property type="match status" value="1"/>
</dbReference>
<dbReference type="EMBL" id="QMKK01000061">
    <property type="protein sequence ID" value="RAX37528.1"/>
    <property type="molecule type" value="Genomic_DNA"/>
</dbReference>
<reference evidence="2 3" key="1">
    <citation type="submission" date="2018-06" db="EMBL/GenBank/DDBJ databases">
        <title>Whole Genome Sequence of an efficient microsymbiont, Rhizobium tropici.</title>
        <authorList>
            <person name="Srinivasan R."/>
            <person name="Singh H.V."/>
            <person name="Srivastava R."/>
            <person name="Kumari B."/>
            <person name="Radhakrishna A."/>
        </authorList>
    </citation>
    <scope>NUCLEOTIDE SEQUENCE [LARGE SCALE GENOMIC DNA]</scope>
    <source>
        <strain evidence="2 3">IGFRI Rhizo-19</strain>
    </source>
</reference>
<dbReference type="PROSITE" id="PS51977">
    <property type="entry name" value="WGR"/>
    <property type="match status" value="1"/>
</dbReference>
<dbReference type="Pfam" id="PF05406">
    <property type="entry name" value="WGR"/>
    <property type="match status" value="1"/>
</dbReference>
<protein>
    <submittedName>
        <fullName evidence="2">WGR domain-containing protein</fullName>
    </submittedName>
</protein>
<name>A0A329Y393_RHITR</name>
<gene>
    <name evidence="2" type="ORF">DQ393_32570</name>
</gene>
<comment type="caution">
    <text evidence="2">The sequence shown here is derived from an EMBL/GenBank/DDBJ whole genome shotgun (WGS) entry which is preliminary data.</text>
</comment>
<dbReference type="SMART" id="SM00773">
    <property type="entry name" value="WGR"/>
    <property type="match status" value="1"/>
</dbReference>
<dbReference type="InterPro" id="IPR049809">
    <property type="entry name" value="YehF/YfeS-like_WGR"/>
</dbReference>
<sequence>MNRTGSTDSKHSLDPAGWIKHPAGMLSQPYHLYIERTDVTRNMARYYALEISTTLFGDTCLTRRWGRIGFGGQTMAHHFADESDAVRMFLTLARQKRARGYRPRS</sequence>
<dbReference type="InterPro" id="IPR008893">
    <property type="entry name" value="WGR_domain"/>
</dbReference>